<accession>A0A7W8LPG3</accession>
<keyword evidence="1" id="KW-0812">Transmembrane</keyword>
<sequence>MGRLLLILALFVAVAALVRQSGWLFWQEWKNALVLACTIAPYLLSLWLMSGFRRSERPGILGAATWVALGVFLLTCVLYLPDGLGGPAFVVYPGLIFLLGVSAFLVIHWRAFREG</sequence>
<gene>
    <name evidence="2" type="ORF">HNQ09_001178</name>
</gene>
<dbReference type="AlphaFoldDB" id="A0A7W8LPG3"/>
<dbReference type="EMBL" id="JACHFN010000003">
    <property type="protein sequence ID" value="MBB5233748.1"/>
    <property type="molecule type" value="Genomic_DNA"/>
</dbReference>
<reference evidence="2 3" key="1">
    <citation type="submission" date="2020-08" db="EMBL/GenBank/DDBJ databases">
        <title>Genomic Encyclopedia of Type Strains, Phase IV (KMG-IV): sequencing the most valuable type-strain genomes for metagenomic binning, comparative biology and taxonomic classification.</title>
        <authorList>
            <person name="Goeker M."/>
        </authorList>
    </citation>
    <scope>NUCLEOTIDE SEQUENCE [LARGE SCALE GENOMIC DNA]</scope>
    <source>
        <strain evidence="2 3">DSM 101791</strain>
    </source>
</reference>
<evidence type="ECO:0000256" key="1">
    <source>
        <dbReference type="SAM" id="Phobius"/>
    </source>
</evidence>
<organism evidence="2 3">
    <name type="scientific">Deinococcus budaensis</name>
    <dbReference type="NCBI Taxonomy" id="1665626"/>
    <lineage>
        <taxon>Bacteria</taxon>
        <taxon>Thermotogati</taxon>
        <taxon>Deinococcota</taxon>
        <taxon>Deinococci</taxon>
        <taxon>Deinococcales</taxon>
        <taxon>Deinococcaceae</taxon>
        <taxon>Deinococcus</taxon>
    </lineage>
</organism>
<evidence type="ECO:0000313" key="2">
    <source>
        <dbReference type="EMBL" id="MBB5233748.1"/>
    </source>
</evidence>
<keyword evidence="1" id="KW-1133">Transmembrane helix</keyword>
<protein>
    <submittedName>
        <fullName evidence="2">FtsH-binding integral membrane protein</fullName>
    </submittedName>
</protein>
<proteinExistence type="predicted"/>
<dbReference type="RefSeq" id="WP_184026693.1">
    <property type="nucleotide sequence ID" value="NZ_JACHFN010000003.1"/>
</dbReference>
<keyword evidence="3" id="KW-1185">Reference proteome</keyword>
<keyword evidence="1" id="KW-0472">Membrane</keyword>
<name>A0A7W8LPG3_9DEIO</name>
<dbReference type="Proteomes" id="UP000525389">
    <property type="component" value="Unassembled WGS sequence"/>
</dbReference>
<feature type="transmembrane region" description="Helical" evidence="1">
    <location>
        <begin position="30"/>
        <end position="48"/>
    </location>
</feature>
<feature type="transmembrane region" description="Helical" evidence="1">
    <location>
        <begin position="86"/>
        <end position="107"/>
    </location>
</feature>
<feature type="transmembrane region" description="Helical" evidence="1">
    <location>
        <begin position="60"/>
        <end position="80"/>
    </location>
</feature>
<comment type="caution">
    <text evidence="2">The sequence shown here is derived from an EMBL/GenBank/DDBJ whole genome shotgun (WGS) entry which is preliminary data.</text>
</comment>
<evidence type="ECO:0000313" key="3">
    <source>
        <dbReference type="Proteomes" id="UP000525389"/>
    </source>
</evidence>